<dbReference type="EnsemblMetazoa" id="GPAI013841-RA">
    <property type="protein sequence ID" value="GPAI013841-PA"/>
    <property type="gene ID" value="GPAI013841"/>
</dbReference>
<evidence type="ECO:0000313" key="1">
    <source>
        <dbReference type="EnsemblMetazoa" id="GPAI013841-PA"/>
    </source>
</evidence>
<dbReference type="AlphaFoldDB" id="A0A1A9ZGF7"/>
<proteinExistence type="predicted"/>
<reference evidence="1" key="2">
    <citation type="submission" date="2020-05" db="UniProtKB">
        <authorList>
            <consortium name="EnsemblMetazoa"/>
        </authorList>
    </citation>
    <scope>IDENTIFICATION</scope>
    <source>
        <strain evidence="1">IAEA</strain>
    </source>
</reference>
<evidence type="ECO:0000313" key="2">
    <source>
        <dbReference type="Proteomes" id="UP000092445"/>
    </source>
</evidence>
<organism evidence="1 2">
    <name type="scientific">Glossina pallidipes</name>
    <name type="common">Tsetse fly</name>
    <dbReference type="NCBI Taxonomy" id="7398"/>
    <lineage>
        <taxon>Eukaryota</taxon>
        <taxon>Metazoa</taxon>
        <taxon>Ecdysozoa</taxon>
        <taxon>Arthropoda</taxon>
        <taxon>Hexapoda</taxon>
        <taxon>Insecta</taxon>
        <taxon>Pterygota</taxon>
        <taxon>Neoptera</taxon>
        <taxon>Endopterygota</taxon>
        <taxon>Diptera</taxon>
        <taxon>Brachycera</taxon>
        <taxon>Muscomorpha</taxon>
        <taxon>Hippoboscoidea</taxon>
        <taxon>Glossinidae</taxon>
        <taxon>Glossina</taxon>
    </lineage>
</organism>
<keyword evidence="2" id="KW-1185">Reference proteome</keyword>
<reference evidence="2" key="1">
    <citation type="submission" date="2014-03" db="EMBL/GenBank/DDBJ databases">
        <authorList>
            <person name="Aksoy S."/>
            <person name="Warren W."/>
            <person name="Wilson R.K."/>
        </authorList>
    </citation>
    <scope>NUCLEOTIDE SEQUENCE [LARGE SCALE GENOMIC DNA]</scope>
    <source>
        <strain evidence="2">IAEA</strain>
    </source>
</reference>
<name>A0A1A9ZGF7_GLOPL</name>
<sequence>MLEMPAIPKFNLTLIESFMPCGCVCDATCVIFKAKEMLFELSIRLRCVMATFEFEFVLTLKMPKVVGTMKIIPNNRKTKLQEVAALKNHDSNFYEPQQQRQRQQQQQQQQKVTSTATPGTTIILLVMAQLLT</sequence>
<dbReference type="VEuPathDB" id="VectorBase:GPAI013841"/>
<dbReference type="Proteomes" id="UP000092445">
    <property type="component" value="Unassembled WGS sequence"/>
</dbReference>
<protein>
    <submittedName>
        <fullName evidence="1">Uncharacterized protein</fullName>
    </submittedName>
</protein>
<accession>A0A1A9ZGF7</accession>